<keyword evidence="5" id="KW-0436">Ligase</keyword>
<dbReference type="Proteomes" id="UP000245383">
    <property type="component" value="Unassembled WGS sequence"/>
</dbReference>
<evidence type="ECO:0000256" key="11">
    <source>
        <dbReference type="ARBA" id="ARBA00022962"/>
    </source>
</evidence>
<keyword evidence="11" id="KW-0315">Glutamine amidotransferase</keyword>
<evidence type="ECO:0000256" key="4">
    <source>
        <dbReference type="ARBA" id="ARBA00022490"/>
    </source>
</evidence>
<dbReference type="SUPFAM" id="SSF55326">
    <property type="entry name" value="PurM N-terminal domain-like"/>
    <property type="match status" value="2"/>
</dbReference>
<dbReference type="InterPro" id="IPR036921">
    <property type="entry name" value="PurM-like_N_sf"/>
</dbReference>
<dbReference type="FunFam" id="3.90.650.10:FF:000024">
    <property type="entry name" value="Phosphoribosylformylglycinamidine synthase"/>
    <property type="match status" value="1"/>
</dbReference>
<evidence type="ECO:0000256" key="5">
    <source>
        <dbReference type="ARBA" id="ARBA00022598"/>
    </source>
</evidence>
<dbReference type="GO" id="GO:0005524">
    <property type="term" value="F:ATP binding"/>
    <property type="evidence" value="ECO:0007669"/>
    <property type="project" value="UniProtKB-KW"/>
</dbReference>
<keyword evidence="4" id="KW-0963">Cytoplasm</keyword>
<feature type="domain" description="PurM-like C-terminal" evidence="16">
    <location>
        <begin position="1010"/>
        <end position="1106"/>
    </location>
</feature>
<feature type="domain" description="Phosphoribosylformylglycinamidine synthase N-terminal" evidence="18">
    <location>
        <begin position="122"/>
        <end position="207"/>
    </location>
</feature>
<dbReference type="FunFam" id="3.40.50.880:FF:000008">
    <property type="entry name" value="Phosphoribosylformylglycinamidine synthase"/>
    <property type="match status" value="1"/>
</dbReference>
<dbReference type="CDD" id="cd01740">
    <property type="entry name" value="GATase1_FGAR_AT"/>
    <property type="match status" value="1"/>
</dbReference>
<dbReference type="EC" id="6.3.5.3" evidence="3"/>
<dbReference type="InterPro" id="IPR010918">
    <property type="entry name" value="PurM-like_C_dom"/>
</dbReference>
<feature type="domain" description="PurM-like C-terminal" evidence="16">
    <location>
        <begin position="548"/>
        <end position="704"/>
    </location>
</feature>
<dbReference type="UniPathway" id="UPA00074">
    <property type="reaction ID" value="UER00128"/>
</dbReference>
<dbReference type="OrthoDB" id="6666987at2759"/>
<keyword evidence="8" id="KW-0658">Purine biosynthesis</keyword>
<dbReference type="Gene3D" id="3.90.650.10">
    <property type="entry name" value="PurM-like C-terminal domain"/>
    <property type="match status" value="2"/>
</dbReference>
<comment type="catalytic activity">
    <reaction evidence="14">
        <text>N(2)-formyl-N(1)-(5-phospho-beta-D-ribosyl)glycinamide + L-glutamine + ATP + H2O = 2-formamido-N(1)-(5-O-phospho-beta-D-ribosyl)acetamidine + L-glutamate + ADP + phosphate + H(+)</text>
        <dbReference type="Rhea" id="RHEA:17129"/>
        <dbReference type="ChEBI" id="CHEBI:15377"/>
        <dbReference type="ChEBI" id="CHEBI:15378"/>
        <dbReference type="ChEBI" id="CHEBI:29985"/>
        <dbReference type="ChEBI" id="CHEBI:30616"/>
        <dbReference type="ChEBI" id="CHEBI:43474"/>
        <dbReference type="ChEBI" id="CHEBI:58359"/>
        <dbReference type="ChEBI" id="CHEBI:147286"/>
        <dbReference type="ChEBI" id="CHEBI:147287"/>
        <dbReference type="ChEBI" id="CHEBI:456216"/>
        <dbReference type="EC" id="6.3.5.3"/>
    </reaction>
</comment>
<dbReference type="Gene3D" id="1.10.8.750">
    <property type="entry name" value="Phosphoribosylformylglycinamidine synthase, linker domain"/>
    <property type="match status" value="1"/>
</dbReference>
<evidence type="ECO:0000256" key="10">
    <source>
        <dbReference type="ARBA" id="ARBA00022842"/>
    </source>
</evidence>
<dbReference type="Pfam" id="PF02769">
    <property type="entry name" value="AIRS_C"/>
    <property type="match status" value="2"/>
</dbReference>
<dbReference type="GO" id="GO:0005737">
    <property type="term" value="C:cytoplasm"/>
    <property type="evidence" value="ECO:0007669"/>
    <property type="project" value="TreeGrafter"/>
</dbReference>
<evidence type="ECO:0000256" key="9">
    <source>
        <dbReference type="ARBA" id="ARBA00022840"/>
    </source>
</evidence>
<evidence type="ECO:0000256" key="2">
    <source>
        <dbReference type="ARBA" id="ARBA00008608"/>
    </source>
</evidence>
<name>A0A2T9Y4H7_9FUNG</name>
<dbReference type="SUPFAM" id="SSF109736">
    <property type="entry name" value="FGAM synthase PurL, linker domain"/>
    <property type="match status" value="1"/>
</dbReference>
<evidence type="ECO:0000313" key="21">
    <source>
        <dbReference type="Proteomes" id="UP000245383"/>
    </source>
</evidence>
<evidence type="ECO:0000256" key="6">
    <source>
        <dbReference type="ARBA" id="ARBA00022723"/>
    </source>
</evidence>
<dbReference type="InterPro" id="IPR055181">
    <property type="entry name" value="FGAR-AT_PurM_N-like"/>
</dbReference>
<reference evidence="20 21" key="1">
    <citation type="journal article" date="2018" name="MBio">
        <title>Comparative Genomics Reveals the Core Gene Toolbox for the Fungus-Insect Symbiosis.</title>
        <authorList>
            <person name="Wang Y."/>
            <person name="Stata M."/>
            <person name="Wang W."/>
            <person name="Stajich J.E."/>
            <person name="White M.M."/>
            <person name="Moncalvo J.M."/>
        </authorList>
    </citation>
    <scope>NUCLEOTIDE SEQUENCE [LARGE SCALE GENOMIC DNA]</scope>
    <source>
        <strain evidence="20 21">SWE-8-4</strain>
    </source>
</reference>
<dbReference type="NCBIfam" id="NF003672">
    <property type="entry name" value="PRK05297.1"/>
    <property type="match status" value="1"/>
</dbReference>
<dbReference type="PANTHER" id="PTHR10099">
    <property type="entry name" value="PHOSPHORIBOSYLFORMYLGLYCINAMIDINE SYNTHASE"/>
    <property type="match status" value="1"/>
</dbReference>
<dbReference type="Gene3D" id="3.40.50.880">
    <property type="match status" value="1"/>
</dbReference>
<evidence type="ECO:0000256" key="12">
    <source>
        <dbReference type="ARBA" id="ARBA00029823"/>
    </source>
</evidence>
<dbReference type="SUPFAM" id="SSF56042">
    <property type="entry name" value="PurM C-terminal domain-like"/>
    <property type="match status" value="2"/>
</dbReference>
<feature type="domain" description="Phosphoribosylformylglycinamidine synthase linker" evidence="17">
    <location>
        <begin position="246"/>
        <end position="307"/>
    </location>
</feature>
<comment type="caution">
    <text evidence="20">The sequence shown here is derived from an EMBL/GenBank/DDBJ whole genome shotgun (WGS) entry which is preliminary data.</text>
</comment>
<evidence type="ECO:0000259" key="18">
    <source>
        <dbReference type="Pfam" id="PF18076"/>
    </source>
</evidence>
<dbReference type="InterPro" id="IPR041609">
    <property type="entry name" value="PurL_linker"/>
</dbReference>
<dbReference type="InterPro" id="IPR036676">
    <property type="entry name" value="PurM-like_C_sf"/>
</dbReference>
<dbReference type="SUPFAM" id="SSF52317">
    <property type="entry name" value="Class I glutamine amidotransferase-like"/>
    <property type="match status" value="1"/>
</dbReference>
<organism evidence="20 21">
    <name type="scientific">Smittium simulii</name>
    <dbReference type="NCBI Taxonomy" id="133385"/>
    <lineage>
        <taxon>Eukaryota</taxon>
        <taxon>Fungi</taxon>
        <taxon>Fungi incertae sedis</taxon>
        <taxon>Zoopagomycota</taxon>
        <taxon>Kickxellomycotina</taxon>
        <taxon>Harpellomycetes</taxon>
        <taxon>Harpellales</taxon>
        <taxon>Legeriomycetaceae</taxon>
        <taxon>Smittium</taxon>
    </lineage>
</organism>
<evidence type="ECO:0000256" key="3">
    <source>
        <dbReference type="ARBA" id="ARBA00012747"/>
    </source>
</evidence>
<dbReference type="SUPFAM" id="SSF82697">
    <property type="entry name" value="PurS-like"/>
    <property type="match status" value="1"/>
</dbReference>
<dbReference type="EMBL" id="MBFR01000536">
    <property type="protein sequence ID" value="PVU87217.1"/>
    <property type="molecule type" value="Genomic_DNA"/>
</dbReference>
<dbReference type="PANTHER" id="PTHR10099:SF1">
    <property type="entry name" value="PHOSPHORIBOSYLFORMYLGLYCINAMIDINE SYNTHASE"/>
    <property type="match status" value="1"/>
</dbReference>
<dbReference type="InterPro" id="IPR036604">
    <property type="entry name" value="PurS-like_sf"/>
</dbReference>
<comment type="pathway">
    <text evidence="1">Purine metabolism; IMP biosynthesis via de novo pathway; 5-amino-1-(5-phospho-D-ribosyl)imidazole from N(2)-formyl-N(1)-(5-phospho-D-ribosyl)glycinamide: step 1/2.</text>
</comment>
<comment type="similarity">
    <text evidence="2">In the N-terminal section; belongs to the FGAMS family.</text>
</comment>
<keyword evidence="7" id="KW-0547">Nucleotide-binding</keyword>
<evidence type="ECO:0000256" key="14">
    <source>
        <dbReference type="ARBA" id="ARBA00052585"/>
    </source>
</evidence>
<proteinExistence type="inferred from homology"/>
<keyword evidence="21" id="KW-1185">Reference proteome</keyword>
<evidence type="ECO:0000256" key="8">
    <source>
        <dbReference type="ARBA" id="ARBA00022755"/>
    </source>
</evidence>
<dbReference type="Pfam" id="PF18072">
    <property type="entry name" value="FGAR-AT_linker"/>
    <property type="match status" value="1"/>
</dbReference>
<keyword evidence="10" id="KW-0460">Magnesium</keyword>
<dbReference type="GO" id="GO:0046872">
    <property type="term" value="F:metal ion binding"/>
    <property type="evidence" value="ECO:0007669"/>
    <property type="project" value="UniProtKB-KW"/>
</dbReference>
<dbReference type="InterPro" id="IPR040707">
    <property type="entry name" value="FGAR-AT_N"/>
</dbReference>
<gene>
    <name evidence="20" type="ORF">BB561_006427</name>
</gene>
<dbReference type="FunFam" id="3.30.1330.10:FF:000005">
    <property type="entry name" value="Phosphoribosylformylglycinamidine synthase"/>
    <property type="match status" value="1"/>
</dbReference>
<evidence type="ECO:0000313" key="20">
    <source>
        <dbReference type="EMBL" id="PVU87217.1"/>
    </source>
</evidence>
<dbReference type="Gene3D" id="3.30.1330.10">
    <property type="entry name" value="PurM-like, N-terminal domain"/>
    <property type="match status" value="2"/>
</dbReference>
<dbReference type="CDD" id="cd02203">
    <property type="entry name" value="PurL_repeat1"/>
    <property type="match status" value="1"/>
</dbReference>
<accession>A0A2T9Y4H7</accession>
<dbReference type="STRING" id="133385.A0A2T9Y4H7"/>
<evidence type="ECO:0000256" key="15">
    <source>
        <dbReference type="ARBA" id="ARBA00071729"/>
    </source>
</evidence>
<keyword evidence="6" id="KW-0479">Metal-binding</keyword>
<dbReference type="NCBIfam" id="TIGR01735">
    <property type="entry name" value="FGAM_synt"/>
    <property type="match status" value="1"/>
</dbReference>
<dbReference type="Pfam" id="PF22689">
    <property type="entry name" value="FGAR-AT_PurM_N-like"/>
    <property type="match status" value="1"/>
</dbReference>
<evidence type="ECO:0000256" key="1">
    <source>
        <dbReference type="ARBA" id="ARBA00004920"/>
    </source>
</evidence>
<dbReference type="Pfam" id="PF18076">
    <property type="entry name" value="FGAR-AT_N"/>
    <property type="match status" value="1"/>
</dbReference>
<dbReference type="HAMAP" id="MF_00419">
    <property type="entry name" value="PurL_1"/>
    <property type="match status" value="1"/>
</dbReference>
<evidence type="ECO:0000256" key="7">
    <source>
        <dbReference type="ARBA" id="ARBA00022741"/>
    </source>
</evidence>
<dbReference type="InterPro" id="IPR010073">
    <property type="entry name" value="PurL_large"/>
</dbReference>
<dbReference type="InterPro" id="IPR029062">
    <property type="entry name" value="Class_I_gatase-like"/>
</dbReference>
<evidence type="ECO:0000259" key="19">
    <source>
        <dbReference type="Pfam" id="PF22689"/>
    </source>
</evidence>
<dbReference type="SMART" id="SM01211">
    <property type="entry name" value="GATase_5"/>
    <property type="match status" value="1"/>
</dbReference>
<dbReference type="CDD" id="cd02204">
    <property type="entry name" value="PurL_repeat2"/>
    <property type="match status" value="1"/>
</dbReference>
<dbReference type="GO" id="GO:0004642">
    <property type="term" value="F:phosphoribosylformylglycinamidine synthase activity"/>
    <property type="evidence" value="ECO:0007669"/>
    <property type="project" value="UniProtKB-EC"/>
</dbReference>
<dbReference type="Pfam" id="PF13507">
    <property type="entry name" value="GATase_5"/>
    <property type="match status" value="1"/>
</dbReference>
<feature type="domain" description="FGAR-AT PurM N-terminal-like" evidence="19">
    <location>
        <begin position="775"/>
        <end position="937"/>
    </location>
</feature>
<evidence type="ECO:0000256" key="13">
    <source>
        <dbReference type="ARBA" id="ARBA00032632"/>
    </source>
</evidence>
<dbReference type="GO" id="GO:0006189">
    <property type="term" value="P:'de novo' IMP biosynthetic process"/>
    <property type="evidence" value="ECO:0007669"/>
    <property type="project" value="UniProtKB-UniPathway"/>
</dbReference>
<evidence type="ECO:0000259" key="17">
    <source>
        <dbReference type="Pfam" id="PF18072"/>
    </source>
</evidence>
<evidence type="ECO:0000259" key="16">
    <source>
        <dbReference type="Pfam" id="PF02769"/>
    </source>
</evidence>
<protein>
    <recommendedName>
        <fullName evidence="15">Phosphoribosylformylglycinamidine synthase</fullName>
        <ecNumber evidence="3">6.3.5.3</ecNumber>
    </recommendedName>
    <alternativeName>
        <fullName evidence="13">Formylglycinamide ribonucleotide amidotransferase</fullName>
    </alternativeName>
    <alternativeName>
        <fullName evidence="12">Formylglycinamide ribotide amidotransferase</fullName>
    </alternativeName>
</protein>
<keyword evidence="9" id="KW-0067">ATP-binding</keyword>
<dbReference type="PROSITE" id="PS51273">
    <property type="entry name" value="GATASE_TYPE_1"/>
    <property type="match status" value="1"/>
</dbReference>
<sequence>MLASPNSMLVLSGESALSEFRANSLLSKIQILVPKITSLKAVYVHFVNLNFSCLSQDIINQLDLNLVSSNLEVPANASSEFSHKQWLTLARLVKHSFDQKIAQNSDAISAFRLLISDKDYVVDTKSGLLVLPRSGTTSPWSSKATDILGICGLQKAFFQVERGIWYEFGLEENSLLDSSELDSIRQVLYDPMTEDIYTRFPQHSVVFKNAEPRSLQTVDLSVDYSSAISQNIDLNQLYQSAKGKLIEANTIMGLALAKDEIEYLITAYTGLSETSSVQSIRDSLKRNPTDAELMMFAQVNSEHCRHKIFGADWTLNDQKQDLSLFEMIKNTQKLNPEYVLSAYSDNAAVIQSHSPDKIRQFIPSRSNSNIYDFQSSEDASNDPTHIIVKVETHNHPTAVSPFPGAATGTGGEIRDEGAVGTGSKPKCGLSGYTVSNLQIPGFVQPWEESTLSIGYPSHIANALDITLEAPIGAASFANEFGRPNLLGYYRTFMEKIPAAKKLNRSNSEDTEESDKHEIRGFHKPIMIAGGMGSVRQQHMLKRLFKPQSKLIVLGGPALLIGLGGGAASSLEGGSQSAELDFASVQRSNPEIERRCQMVIDGCTQLGDQTPIACIHDVGAGGLSNALPELVWDSKLGATIDIRKVKTGDSSLSPMEIWCNEAQERYVLAIESDEMLEVFTNIADRERCPFSVVGIATENKHLTVSDSLLGGNVIDLPMEVLFGKPPKMYYTDSEHIRPTTNFDCSLVKYLPNMEHSFADRFNDCVDRLLHLPAIASKSFFITIGDRSVTGLVCREQMVGPYQVPVSDVAVTRSAYDITCVTGEAMSMGERPAIALISGAASARMAVGEALTNLAAASVDSIKRVKLSANWMSAAKVPGEGFQLYEAVKAIGMELCPSLGISIPVGKDSLSMQMQWKKGDEQKLEKVVSPLSLVITAFTAVDDVRKTLTPQLLTDEEIGETSNLVFIDLARGKQRIGASCLTQVYNELGTETADVENPSDIVSFFLAMYKARDLILAYHDRSDGGLLVTLLEMAFSGHVGLDINIKSLTSDEKLEASIVGSLCNEELGAVVQVATSKLDELINTFVESGLDKSLIHVLGTVQSRPGNSLSDLITISSGATPILSRKCEELMKMWSETSYQLQRIRDNPNSAESEFSITNSFSRSENSFRGSKIEFLVQDPKTTKSELDQLIPFTNNAQDANYEFPLPKKLKMDLQWPKVAILREQGVNSHVESAFAFYNAGFIPVDVHMTDILDSRVDLNEYYGLMACGGFSYGDVYGAGLGWAQTILESKVARAQFEDFFNRSNTFSIGICNGCQMLTSLKELIPGSSSWPRFIRNESEQYEGRTVMVKITENMTETLSSGVYFDKMQGDRIPIAVAHGEGRAQFENDQIRADFIAKNLGAIKYYQNSSSSENSHTDDTKLPYPINPNGSDLNIAGVISEDGRVLAMMPHPERVLLASSNSYLPFNKSTEWEFGPWARMFVNIRSWVHKTNDF</sequence>